<sequence length="161" mass="17978">MKMLNPSSDVNGMTEFEIELQYLFNEVKSMVKIGKERDLMDLLRANYVAVKEEIDSGLKGVEQAAVLDIIALGYMAVGDLKPLPALLDMVTLSSQTLETESFYFNWIVLSETEVDKWLISKIVDKLKDSEPLLDSVLMHVGSMYSALGMFGNALLAHQRAV</sequence>
<evidence type="ECO:0000313" key="2">
    <source>
        <dbReference type="Proteomes" id="UP000886595"/>
    </source>
</evidence>
<gene>
    <name evidence="1" type="ORF">Bca52824_004215</name>
</gene>
<proteinExistence type="predicted"/>
<organism evidence="1 2">
    <name type="scientific">Brassica carinata</name>
    <name type="common">Ethiopian mustard</name>
    <name type="synonym">Abyssinian cabbage</name>
    <dbReference type="NCBI Taxonomy" id="52824"/>
    <lineage>
        <taxon>Eukaryota</taxon>
        <taxon>Viridiplantae</taxon>
        <taxon>Streptophyta</taxon>
        <taxon>Embryophyta</taxon>
        <taxon>Tracheophyta</taxon>
        <taxon>Spermatophyta</taxon>
        <taxon>Magnoliopsida</taxon>
        <taxon>eudicotyledons</taxon>
        <taxon>Gunneridae</taxon>
        <taxon>Pentapetalae</taxon>
        <taxon>rosids</taxon>
        <taxon>malvids</taxon>
        <taxon>Brassicales</taxon>
        <taxon>Brassicaceae</taxon>
        <taxon>Brassiceae</taxon>
        <taxon>Brassica</taxon>
    </lineage>
</organism>
<dbReference type="OrthoDB" id="771227at2759"/>
<name>A0A8X7WPN1_BRACI</name>
<comment type="caution">
    <text evidence="1">The sequence shown here is derived from an EMBL/GenBank/DDBJ whole genome shotgun (WGS) entry which is preliminary data.</text>
</comment>
<dbReference type="Proteomes" id="UP000886595">
    <property type="component" value="Unassembled WGS sequence"/>
</dbReference>
<keyword evidence="2" id="KW-1185">Reference proteome</keyword>
<dbReference type="EMBL" id="JAAMPC010000001">
    <property type="protein sequence ID" value="KAG2333035.1"/>
    <property type="molecule type" value="Genomic_DNA"/>
</dbReference>
<dbReference type="AlphaFoldDB" id="A0A8X7WPN1"/>
<reference evidence="1 2" key="1">
    <citation type="submission" date="2020-02" db="EMBL/GenBank/DDBJ databases">
        <authorList>
            <person name="Ma Q."/>
            <person name="Huang Y."/>
            <person name="Song X."/>
            <person name="Pei D."/>
        </authorList>
    </citation>
    <scope>NUCLEOTIDE SEQUENCE [LARGE SCALE GENOMIC DNA]</scope>
    <source>
        <strain evidence="1">Sxm20200214</strain>
        <tissue evidence="1">Leaf</tissue>
    </source>
</reference>
<evidence type="ECO:0000313" key="1">
    <source>
        <dbReference type="EMBL" id="KAG2333035.1"/>
    </source>
</evidence>
<accession>A0A8X7WPN1</accession>
<protein>
    <submittedName>
        <fullName evidence="1">Uncharacterized protein</fullName>
    </submittedName>
</protein>